<proteinExistence type="inferred from homology"/>
<evidence type="ECO:0000256" key="1">
    <source>
        <dbReference type="ARBA" id="ARBA00005614"/>
    </source>
</evidence>
<dbReference type="PRINTS" id="PR00112">
    <property type="entry name" value="ACYLPHPHTASE"/>
</dbReference>
<comment type="similarity">
    <text evidence="1 6">Belongs to the acylphosphatase family.</text>
</comment>
<dbReference type="Pfam" id="PF00708">
    <property type="entry name" value="Acylphosphatase"/>
    <property type="match status" value="1"/>
</dbReference>
<dbReference type="InterPro" id="IPR001792">
    <property type="entry name" value="Acylphosphatase-like_dom"/>
</dbReference>
<dbReference type="Gene3D" id="3.30.70.100">
    <property type="match status" value="1"/>
</dbReference>
<keyword evidence="5 7" id="KW-0378">Hydrolase</keyword>
<evidence type="ECO:0000313" key="7">
    <source>
        <dbReference type="EMBL" id="QOY25943.1"/>
    </source>
</evidence>
<feature type="active site" evidence="5">
    <location>
        <position position="36"/>
    </location>
</feature>
<dbReference type="PROSITE" id="PS51160">
    <property type="entry name" value="ACYLPHOSPHATASE_3"/>
    <property type="match status" value="1"/>
</dbReference>
<evidence type="ECO:0000256" key="2">
    <source>
        <dbReference type="ARBA" id="ARBA00012150"/>
    </source>
</evidence>
<dbReference type="InterPro" id="IPR020456">
    <property type="entry name" value="Acylphosphatase"/>
</dbReference>
<dbReference type="GO" id="GO:0003998">
    <property type="term" value="F:acylphosphatase activity"/>
    <property type="evidence" value="ECO:0007669"/>
    <property type="project" value="UniProtKB-EC"/>
</dbReference>
<dbReference type="SUPFAM" id="SSF54975">
    <property type="entry name" value="Acylphosphatase/BLUF domain-like"/>
    <property type="match status" value="1"/>
</dbReference>
<dbReference type="PANTHER" id="PTHR47268:SF4">
    <property type="entry name" value="ACYLPHOSPHATASE"/>
    <property type="match status" value="1"/>
</dbReference>
<evidence type="ECO:0000256" key="3">
    <source>
        <dbReference type="ARBA" id="ARBA00015991"/>
    </source>
</evidence>
<dbReference type="InterPro" id="IPR036046">
    <property type="entry name" value="Acylphosphatase-like_dom_sf"/>
</dbReference>
<accession>A0A411A3D5</accession>
<dbReference type="InterPro" id="IPR017968">
    <property type="entry name" value="Acylphosphatase_CS"/>
</dbReference>
<comment type="catalytic activity">
    <reaction evidence="4 5">
        <text>an acyl phosphate + H2O = a carboxylate + phosphate + H(+)</text>
        <dbReference type="Rhea" id="RHEA:14965"/>
        <dbReference type="ChEBI" id="CHEBI:15377"/>
        <dbReference type="ChEBI" id="CHEBI:15378"/>
        <dbReference type="ChEBI" id="CHEBI:29067"/>
        <dbReference type="ChEBI" id="CHEBI:43474"/>
        <dbReference type="ChEBI" id="CHEBI:59918"/>
        <dbReference type="EC" id="3.6.1.7"/>
    </reaction>
</comment>
<organism evidence="7 8">
    <name type="scientific">Bacillus velezensis</name>
    <dbReference type="NCBI Taxonomy" id="492670"/>
    <lineage>
        <taxon>Bacteria</taxon>
        <taxon>Bacillati</taxon>
        <taxon>Bacillota</taxon>
        <taxon>Bacilli</taxon>
        <taxon>Bacillales</taxon>
        <taxon>Bacillaceae</taxon>
        <taxon>Bacillus</taxon>
        <taxon>Bacillus amyloliquefaciens group</taxon>
    </lineage>
</organism>
<evidence type="ECO:0000256" key="5">
    <source>
        <dbReference type="PROSITE-ProRule" id="PRU00520"/>
    </source>
</evidence>
<dbReference type="PROSITE" id="PS00151">
    <property type="entry name" value="ACYLPHOSPHATASE_2"/>
    <property type="match status" value="1"/>
</dbReference>
<dbReference type="RefSeq" id="WP_017419098.1">
    <property type="nucleotide sequence ID" value="NZ_BDDG01000019.1"/>
</dbReference>
<evidence type="ECO:0000313" key="8">
    <source>
        <dbReference type="Proteomes" id="UP000587477"/>
    </source>
</evidence>
<name>A0A411A3D5_BACVE</name>
<reference evidence="8" key="1">
    <citation type="submission" date="2020-10" db="EMBL/GenBank/DDBJ databases">
        <title>Complete genome sequence of Bacillus velezensis NST6.</title>
        <authorList>
            <person name="Choi J."/>
        </authorList>
    </citation>
    <scope>NUCLEOTIDE SEQUENCE [LARGE SCALE GENOMIC DNA]</scope>
    <source>
        <strain evidence="8">NST6</strain>
    </source>
</reference>
<evidence type="ECO:0000256" key="6">
    <source>
        <dbReference type="RuleBase" id="RU004168"/>
    </source>
</evidence>
<feature type="active site" evidence="5">
    <location>
        <position position="18"/>
    </location>
</feature>
<dbReference type="Proteomes" id="UP000587477">
    <property type="component" value="Chromosome"/>
</dbReference>
<dbReference type="AlphaFoldDB" id="A0A411A3D5"/>
<dbReference type="EC" id="3.6.1.7" evidence="2 5"/>
<dbReference type="EMBL" id="CP063687">
    <property type="protein sequence ID" value="QOY25943.1"/>
    <property type="molecule type" value="Genomic_DNA"/>
</dbReference>
<protein>
    <recommendedName>
        <fullName evidence="3 5">acylphosphatase</fullName>
        <ecNumber evidence="2 5">3.6.1.7</ecNumber>
    </recommendedName>
</protein>
<dbReference type="PANTHER" id="PTHR47268">
    <property type="entry name" value="ACYLPHOSPHATASE"/>
    <property type="match status" value="1"/>
</dbReference>
<gene>
    <name evidence="7" type="primary">acyP</name>
    <name evidence="7" type="ORF">BACVE_000892</name>
</gene>
<dbReference type="NCBIfam" id="NF010995">
    <property type="entry name" value="PRK14420.1"/>
    <property type="match status" value="1"/>
</dbReference>
<evidence type="ECO:0000256" key="4">
    <source>
        <dbReference type="ARBA" id="ARBA00047645"/>
    </source>
</evidence>
<sequence length="90" mass="10254">MLQYHMMADGRVQGVGFRYFVQMEADRHKIAGWVKNRGDGRVEILAEGPEESLKQFAEAVRKGSPFSNVTGVTIEESHRLKGYRTFSISY</sequence>